<keyword evidence="1" id="KW-0732">Signal</keyword>
<keyword evidence="3" id="KW-1185">Reference proteome</keyword>
<protein>
    <recommendedName>
        <fullName evidence="4">Lipid A 3-O-deacylase</fullName>
    </recommendedName>
</protein>
<dbReference type="Gene3D" id="2.40.160.20">
    <property type="match status" value="1"/>
</dbReference>
<dbReference type="InterPro" id="IPR011250">
    <property type="entry name" value="OMP/PagP_B-barrel"/>
</dbReference>
<name>A0A840UUS9_9BACT</name>
<evidence type="ECO:0000256" key="1">
    <source>
        <dbReference type="SAM" id="SignalP"/>
    </source>
</evidence>
<dbReference type="EMBL" id="JACHEO010000026">
    <property type="protein sequence ID" value="MBB5349445.1"/>
    <property type="molecule type" value="Genomic_DNA"/>
</dbReference>
<reference evidence="2 3" key="1">
    <citation type="submission" date="2020-08" db="EMBL/GenBank/DDBJ databases">
        <title>Genomic Encyclopedia of Type Strains, Phase IV (KMG-IV): sequencing the most valuable type-strain genomes for metagenomic binning, comparative biology and taxonomic classification.</title>
        <authorList>
            <person name="Goeker M."/>
        </authorList>
    </citation>
    <scope>NUCLEOTIDE SEQUENCE [LARGE SCALE GENOMIC DNA]</scope>
    <source>
        <strain evidence="2 3">DSM 28570</strain>
    </source>
</reference>
<dbReference type="AlphaFoldDB" id="A0A840UUS9"/>
<gene>
    <name evidence="2" type="ORF">HNQ81_003199</name>
</gene>
<sequence length="189" mass="20375">MQPRGYIKVLSLALLLAIIPAIGTTAKADTTSSATAEKTGLYSTGARFGTSFRGEDTDQADFFVARKLPWARNLSSGWNLGAAVELDLSILQHDDEEVVAGSVSTDLILSSPGHRFFLLTGVGAGVLEDEILGDINFGGPVFFLFHAGAGLRLTPWLSLGYRYSHMSNGGIYSRNPSLNLNMVELRFTF</sequence>
<dbReference type="RefSeq" id="WP_183352239.1">
    <property type="nucleotide sequence ID" value="NZ_JACHEO010000026.1"/>
</dbReference>
<evidence type="ECO:0000313" key="3">
    <source>
        <dbReference type="Proteomes" id="UP000539642"/>
    </source>
</evidence>
<evidence type="ECO:0008006" key="4">
    <source>
        <dbReference type="Google" id="ProtNLM"/>
    </source>
</evidence>
<feature type="chain" id="PRO_5032572495" description="Lipid A 3-O-deacylase" evidence="1">
    <location>
        <begin position="29"/>
        <end position="189"/>
    </location>
</feature>
<proteinExistence type="predicted"/>
<evidence type="ECO:0000313" key="2">
    <source>
        <dbReference type="EMBL" id="MBB5349445.1"/>
    </source>
</evidence>
<dbReference type="SUPFAM" id="SSF56925">
    <property type="entry name" value="OMPA-like"/>
    <property type="match status" value="1"/>
</dbReference>
<dbReference type="Pfam" id="PF09411">
    <property type="entry name" value="PagL"/>
    <property type="match status" value="1"/>
</dbReference>
<dbReference type="Proteomes" id="UP000539642">
    <property type="component" value="Unassembled WGS sequence"/>
</dbReference>
<accession>A0A840UUS9</accession>
<feature type="signal peptide" evidence="1">
    <location>
        <begin position="1"/>
        <end position="28"/>
    </location>
</feature>
<comment type="caution">
    <text evidence="2">The sequence shown here is derived from an EMBL/GenBank/DDBJ whole genome shotgun (WGS) entry which is preliminary data.</text>
</comment>
<dbReference type="InterPro" id="IPR018550">
    <property type="entry name" value="Lipid-A_deacylase-rel"/>
</dbReference>
<organism evidence="2 3">
    <name type="scientific">Desulfoprunum benzoelyticum</name>
    <dbReference type="NCBI Taxonomy" id="1506996"/>
    <lineage>
        <taxon>Bacteria</taxon>
        <taxon>Pseudomonadati</taxon>
        <taxon>Thermodesulfobacteriota</taxon>
        <taxon>Desulfobulbia</taxon>
        <taxon>Desulfobulbales</taxon>
        <taxon>Desulfobulbaceae</taxon>
        <taxon>Desulfoprunum</taxon>
    </lineage>
</organism>